<dbReference type="InterPro" id="IPR022790">
    <property type="entry name" value="GH26_dom"/>
</dbReference>
<evidence type="ECO:0000313" key="8">
    <source>
        <dbReference type="Proteomes" id="UP001155240"/>
    </source>
</evidence>
<evidence type="ECO:0000313" key="7">
    <source>
        <dbReference type="EMBL" id="MCM6763661.1"/>
    </source>
</evidence>
<evidence type="ECO:0000256" key="2">
    <source>
        <dbReference type="ARBA" id="ARBA00022801"/>
    </source>
</evidence>
<evidence type="ECO:0000256" key="4">
    <source>
        <dbReference type="PROSITE-ProRule" id="PRU01100"/>
    </source>
</evidence>
<organism evidence="7 8">
    <name type="scientific">Rathayibacter rubneri</name>
    <dbReference type="NCBI Taxonomy" id="2950106"/>
    <lineage>
        <taxon>Bacteria</taxon>
        <taxon>Bacillati</taxon>
        <taxon>Actinomycetota</taxon>
        <taxon>Actinomycetes</taxon>
        <taxon>Micrococcales</taxon>
        <taxon>Microbacteriaceae</taxon>
        <taxon>Rathayibacter</taxon>
    </lineage>
</organism>
<keyword evidence="5" id="KW-0732">Signal</keyword>
<dbReference type="GO" id="GO:0016985">
    <property type="term" value="F:mannan endo-1,4-beta-mannosidase activity"/>
    <property type="evidence" value="ECO:0007669"/>
    <property type="project" value="InterPro"/>
</dbReference>
<comment type="caution">
    <text evidence="7">The sequence shown here is derived from an EMBL/GenBank/DDBJ whole genome shotgun (WGS) entry which is preliminary data.</text>
</comment>
<protein>
    <recommendedName>
        <fullName evidence="6">GH26 domain-containing protein</fullName>
    </recommendedName>
</protein>
<evidence type="ECO:0000256" key="1">
    <source>
        <dbReference type="ARBA" id="ARBA00007754"/>
    </source>
</evidence>
<evidence type="ECO:0000256" key="5">
    <source>
        <dbReference type="SAM" id="SignalP"/>
    </source>
</evidence>
<dbReference type="Proteomes" id="UP001155240">
    <property type="component" value="Unassembled WGS sequence"/>
</dbReference>
<reference evidence="7" key="1">
    <citation type="submission" date="2022-06" db="EMBL/GenBank/DDBJ databases">
        <title>Whole genome shotgun sequencing (WGS) of Rathayibacter sp. ZW T2_19, isolated from stored onions (Allium cepa).</title>
        <authorList>
            <person name="Stoll D.A."/>
            <person name="Huch M."/>
        </authorList>
    </citation>
    <scope>NUCLEOTIDE SEQUENCE</scope>
    <source>
        <strain evidence="7">ZW T2_19</strain>
    </source>
</reference>
<dbReference type="PANTHER" id="PTHR40079">
    <property type="entry name" value="MANNAN ENDO-1,4-BETA-MANNOSIDASE E-RELATED"/>
    <property type="match status" value="1"/>
</dbReference>
<feature type="active site" description="Proton donor" evidence="4">
    <location>
        <position position="142"/>
    </location>
</feature>
<feature type="active site" description="Nucleophile" evidence="4">
    <location>
        <position position="295"/>
    </location>
</feature>
<feature type="chain" id="PRO_5040958677" description="GH26 domain-containing protein" evidence="5">
    <location>
        <begin position="26"/>
        <end position="389"/>
    </location>
</feature>
<proteinExistence type="inferred from homology"/>
<dbReference type="EMBL" id="JAMRYM010000076">
    <property type="protein sequence ID" value="MCM6763661.1"/>
    <property type="molecule type" value="Genomic_DNA"/>
</dbReference>
<keyword evidence="3 4" id="KW-0326">Glycosidase</keyword>
<dbReference type="SUPFAM" id="SSF51445">
    <property type="entry name" value="(Trans)glycosidases"/>
    <property type="match status" value="1"/>
</dbReference>
<dbReference type="Pfam" id="PF02156">
    <property type="entry name" value="Glyco_hydro_26"/>
    <property type="match status" value="1"/>
</dbReference>
<dbReference type="InterPro" id="IPR000805">
    <property type="entry name" value="Glyco_hydro_26"/>
</dbReference>
<name>A0A9X2ITG0_9MICO</name>
<dbReference type="GO" id="GO:0006080">
    <property type="term" value="P:substituted mannan metabolic process"/>
    <property type="evidence" value="ECO:0007669"/>
    <property type="project" value="InterPro"/>
</dbReference>
<dbReference type="PANTHER" id="PTHR40079:SF4">
    <property type="entry name" value="GH26 DOMAIN-CONTAINING PROTEIN-RELATED"/>
    <property type="match status" value="1"/>
</dbReference>
<comment type="similarity">
    <text evidence="1 4">Belongs to the glycosyl hydrolase 26 family.</text>
</comment>
<keyword evidence="8" id="KW-1185">Reference proteome</keyword>
<keyword evidence="2 4" id="KW-0378">Hydrolase</keyword>
<dbReference type="InterPro" id="IPR017853">
    <property type="entry name" value="GH"/>
</dbReference>
<accession>A0A9X2ITG0</accession>
<dbReference type="PROSITE" id="PS51764">
    <property type="entry name" value="GH26"/>
    <property type="match status" value="1"/>
</dbReference>
<dbReference type="RefSeq" id="WP_251946912.1">
    <property type="nucleotide sequence ID" value="NZ_JAMRYM010000076.1"/>
</dbReference>
<dbReference type="PROSITE" id="PS51257">
    <property type="entry name" value="PROKAR_LIPOPROTEIN"/>
    <property type="match status" value="1"/>
</dbReference>
<gene>
    <name evidence="7" type="ORF">NB037_14665</name>
</gene>
<evidence type="ECO:0000259" key="6">
    <source>
        <dbReference type="PROSITE" id="PS51764"/>
    </source>
</evidence>
<feature type="domain" description="GH26" evidence="6">
    <location>
        <begin position="20"/>
        <end position="365"/>
    </location>
</feature>
<feature type="signal peptide" evidence="5">
    <location>
        <begin position="1"/>
        <end position="25"/>
    </location>
</feature>
<dbReference type="AlphaFoldDB" id="A0A9X2ITG0"/>
<sequence length="389" mass="41345">MPRLRLLAAAAAVALLAGCSSASEAAAACVVRPASSIVPGQGALLGVNLDWDARTLSDYSTALGRPPAVAVAFADVPFAGDDRAEVREAAEQLRALGGTLLLTLEPAEGLDAVTEEVADEVAALLADLNDAGVPVVLRFAHEMNGSWYAWGQQPAKYVETFRRVAAAVHAEAPGSSLMWAPNSAEGYPFEGGASAAQPGTSGFALLDTTPDGVLTPEDDPYAPYYPGDDAVDWVGMSLYHWGSAYPWGENELPEEGKFAAQLTGTYDGAAGDETAAPDFYTTYGVEHGKPVAIPETAALVVPRGDAAGELAIKQAWWRQVLSAETAERFPQLKMINWFEWDKFEPEVQDTVDWTAVNDPATREAFRADLPEWLVAADLDDRCTARTVTG</sequence>
<dbReference type="Gene3D" id="3.20.20.80">
    <property type="entry name" value="Glycosidases"/>
    <property type="match status" value="1"/>
</dbReference>
<evidence type="ECO:0000256" key="3">
    <source>
        <dbReference type="ARBA" id="ARBA00023295"/>
    </source>
</evidence>